<evidence type="ECO:0000256" key="3">
    <source>
        <dbReference type="PROSITE-ProRule" id="PRU00325"/>
    </source>
</evidence>
<dbReference type="PANTHER" id="PTHR10799">
    <property type="entry name" value="SNF2/RAD54 HELICASE FAMILY"/>
    <property type="match status" value="1"/>
</dbReference>
<dbReference type="InterPro" id="IPR007527">
    <property type="entry name" value="Znf_SWIM"/>
</dbReference>
<keyword evidence="2" id="KW-0347">Helicase</keyword>
<keyword evidence="9" id="KW-1185">Reference proteome</keyword>
<evidence type="ECO:0000259" key="7">
    <source>
        <dbReference type="PROSITE" id="PS51194"/>
    </source>
</evidence>
<feature type="compositionally biased region" description="Basic and acidic residues" evidence="4">
    <location>
        <begin position="291"/>
        <end position="309"/>
    </location>
</feature>
<dbReference type="SMART" id="SM00490">
    <property type="entry name" value="HELICc"/>
    <property type="match status" value="1"/>
</dbReference>
<keyword evidence="3" id="KW-0863">Zinc-finger</keyword>
<proteinExistence type="predicted"/>
<evidence type="ECO:0000313" key="9">
    <source>
        <dbReference type="Proteomes" id="UP001296776"/>
    </source>
</evidence>
<dbReference type="GO" id="GO:0008270">
    <property type="term" value="F:zinc ion binding"/>
    <property type="evidence" value="ECO:0007669"/>
    <property type="project" value="UniProtKB-KW"/>
</dbReference>
<reference evidence="8" key="2">
    <citation type="journal article" date="2020" name="Microorganisms">
        <title>Osmotic Adaptation and Compatible Solute Biosynthesis of Phototrophic Bacteria as Revealed from Genome Analyses.</title>
        <authorList>
            <person name="Imhoff J.F."/>
            <person name="Rahn T."/>
            <person name="Kunzel S."/>
            <person name="Keller A."/>
            <person name="Neulinger S.C."/>
        </authorList>
    </citation>
    <scope>NUCLEOTIDE SEQUENCE</scope>
    <source>
        <strain evidence="8">DSM 11080</strain>
    </source>
</reference>
<comment type="caution">
    <text evidence="8">The sequence shown here is derived from an EMBL/GenBank/DDBJ whole genome shotgun (WGS) entry which is preliminary data.</text>
</comment>
<dbReference type="InterPro" id="IPR049730">
    <property type="entry name" value="SNF2/RAD54-like_C"/>
</dbReference>
<keyword evidence="2" id="KW-0067">ATP-binding</keyword>
<keyword evidence="3" id="KW-0862">Zinc</keyword>
<dbReference type="Pfam" id="PF00271">
    <property type="entry name" value="Helicase_C"/>
    <property type="match status" value="1"/>
</dbReference>
<evidence type="ECO:0000313" key="8">
    <source>
        <dbReference type="EMBL" id="MBK1705608.1"/>
    </source>
</evidence>
<evidence type="ECO:0008006" key="10">
    <source>
        <dbReference type="Google" id="ProtNLM"/>
    </source>
</evidence>
<dbReference type="GO" id="GO:0004386">
    <property type="term" value="F:helicase activity"/>
    <property type="evidence" value="ECO:0007669"/>
    <property type="project" value="UniProtKB-KW"/>
</dbReference>
<dbReference type="CDD" id="cd18793">
    <property type="entry name" value="SF2_C_SNF"/>
    <property type="match status" value="1"/>
</dbReference>
<dbReference type="InterPro" id="IPR027417">
    <property type="entry name" value="P-loop_NTPase"/>
</dbReference>
<dbReference type="RefSeq" id="WP_200346829.1">
    <property type="nucleotide sequence ID" value="NZ_NRSJ01000025.1"/>
</dbReference>
<dbReference type="InterPro" id="IPR001650">
    <property type="entry name" value="Helicase_C-like"/>
</dbReference>
<dbReference type="InterPro" id="IPR000330">
    <property type="entry name" value="SNF2_N"/>
</dbReference>
<feature type="region of interest" description="Disordered" evidence="4">
    <location>
        <begin position="269"/>
        <end position="346"/>
    </location>
</feature>
<dbReference type="PROSITE" id="PS50966">
    <property type="entry name" value="ZF_SWIM"/>
    <property type="match status" value="1"/>
</dbReference>
<dbReference type="Gene3D" id="3.40.50.300">
    <property type="entry name" value="P-loop containing nucleotide triphosphate hydrolases"/>
    <property type="match status" value="1"/>
</dbReference>
<dbReference type="PROSITE" id="PS51192">
    <property type="entry name" value="HELICASE_ATP_BIND_1"/>
    <property type="match status" value="1"/>
</dbReference>
<dbReference type="InterPro" id="IPR038718">
    <property type="entry name" value="SNF2-like_sf"/>
</dbReference>
<dbReference type="AlphaFoldDB" id="A0AAJ0U5D0"/>
<evidence type="ECO:0000259" key="6">
    <source>
        <dbReference type="PROSITE" id="PS51192"/>
    </source>
</evidence>
<reference evidence="8" key="1">
    <citation type="submission" date="2017-08" db="EMBL/GenBank/DDBJ databases">
        <authorList>
            <person name="Imhoff J.F."/>
            <person name="Rahn T."/>
            <person name="Kuenzel S."/>
            <person name="Neulinger S.C."/>
        </authorList>
    </citation>
    <scope>NUCLEOTIDE SEQUENCE</scope>
    <source>
        <strain evidence="8">DSM 11080</strain>
    </source>
</reference>
<feature type="compositionally biased region" description="Basic and acidic residues" evidence="4">
    <location>
        <begin position="318"/>
        <end position="333"/>
    </location>
</feature>
<gene>
    <name evidence="8" type="ORF">CKO40_13850</name>
</gene>
<dbReference type="EMBL" id="NRSJ01000025">
    <property type="protein sequence ID" value="MBK1705608.1"/>
    <property type="molecule type" value="Genomic_DNA"/>
</dbReference>
<dbReference type="Gene3D" id="3.40.50.10810">
    <property type="entry name" value="Tandem AAA-ATPase domain"/>
    <property type="match status" value="1"/>
</dbReference>
<keyword evidence="1" id="KW-0378">Hydrolase</keyword>
<dbReference type="PROSITE" id="PS51194">
    <property type="entry name" value="HELICASE_CTER"/>
    <property type="match status" value="1"/>
</dbReference>
<keyword evidence="3" id="KW-0479">Metal-binding</keyword>
<keyword evidence="2" id="KW-0547">Nucleotide-binding</keyword>
<dbReference type="SMART" id="SM00487">
    <property type="entry name" value="DEXDc"/>
    <property type="match status" value="1"/>
</dbReference>
<evidence type="ECO:0000256" key="1">
    <source>
        <dbReference type="ARBA" id="ARBA00022801"/>
    </source>
</evidence>
<feature type="compositionally biased region" description="Low complexity" evidence="4">
    <location>
        <begin position="276"/>
        <end position="290"/>
    </location>
</feature>
<feature type="domain" description="SWIM-type" evidence="5">
    <location>
        <begin position="53"/>
        <end position="92"/>
    </location>
</feature>
<feature type="domain" description="Helicase ATP-binding" evidence="6">
    <location>
        <begin position="734"/>
        <end position="894"/>
    </location>
</feature>
<dbReference type="Pfam" id="PF00176">
    <property type="entry name" value="SNF2-rel_dom"/>
    <property type="match status" value="1"/>
</dbReference>
<dbReference type="CDD" id="cd18012">
    <property type="entry name" value="DEXQc_arch_SWI2_SNF2"/>
    <property type="match status" value="1"/>
</dbReference>
<dbReference type="Pfam" id="PF04434">
    <property type="entry name" value="SWIM"/>
    <property type="match status" value="1"/>
</dbReference>
<dbReference type="InterPro" id="IPR014001">
    <property type="entry name" value="Helicase_ATP-bd"/>
</dbReference>
<feature type="domain" description="Helicase C-terminal" evidence="7">
    <location>
        <begin position="1019"/>
        <end position="1186"/>
    </location>
</feature>
<organism evidence="8 9">
    <name type="scientific">Halochromatium glycolicum</name>
    <dbReference type="NCBI Taxonomy" id="85075"/>
    <lineage>
        <taxon>Bacteria</taxon>
        <taxon>Pseudomonadati</taxon>
        <taxon>Pseudomonadota</taxon>
        <taxon>Gammaproteobacteria</taxon>
        <taxon>Chromatiales</taxon>
        <taxon>Chromatiaceae</taxon>
        <taxon>Halochromatium</taxon>
    </lineage>
</organism>
<dbReference type="Proteomes" id="UP001296776">
    <property type="component" value="Unassembled WGS sequence"/>
</dbReference>
<evidence type="ECO:0000256" key="2">
    <source>
        <dbReference type="ARBA" id="ARBA00022806"/>
    </source>
</evidence>
<accession>A0AAJ0U5D0</accession>
<dbReference type="SUPFAM" id="SSF52540">
    <property type="entry name" value="P-loop containing nucleoside triphosphate hydrolases"/>
    <property type="match status" value="2"/>
</dbReference>
<sequence length="1194" mass="133489">MIYDFEQLADLLPPVYVQRGMRYLATGHVLSVDPRPEAGMVTGRVRGSGSRIYQVKVHIEEDAGQIPIIHGHCSCPVGWNCKHVAAVLLAAGRSVQAASSTPGQPVSGRRLAPASGELPHALSNWLYETERLTARPDDPHCLLYLLRLETRAMGYPRVRVSGVKVRRLQSGGYGKPAPFNLRSHSQARFIQPDDRRIMALVAAQPMRGEVNGTVLDDELGVALLQAILACGRGHWQDQDGPRLVPGAPVAGTLNWRWQEDSRLHLVFEREQEREPQPALAPAPQHEPAAQELEHGTDHEQEHAQEHPQEPEQGLEGESAPKREAGPEPGHRSEPEDEPTPSQGAGAENQHAGLVLLPLSPPWYLDPRSGACGPIETPFSEAQATALVRAPAIPLAELEAFEQATRTRLKGLDLPPPPRPEQRTLEVEAPTPCLRLLSREVQSQPVYGGWGGYYGSTAQPKWEDEARLEYDYAGVRIDPHQPGERVEYIEDEIMVTCERNPAAERQAVDQLDAQGLLKLTDNRDEPGQPFAPAAVEDWLRFMDQGMPALEQAGWRIEVDPSFRFPVGRVGDWDLDIEEGEGGRWLDLSLGIEVDGERLDLLPILVNLIQNPEVDLSGPALARINEDTRFILRLDDGRYIFFPAARLKPILATLIELYDPMARLQGDGRMRLSRLQATELAELEQQAPELRWRGGEQARAWGRRLREFERIEPVAPPAELQADLRPYQQDGLNWLQFLRDFELGGVLADDMGLGKTIQALAHLLLERAAGRTDRPSLVVAPTSLMFNWKREAERFAPSLRVVILQGPKRQQHFDHLAEQDLVLTTYALLPRDLEVLTAQAWHLLILDEAQAIKNPRSKGAQAARALDARHRLCLTGTPLENHLGELWSLMDFLMPDLLGDERSFRRLFRNPIERHGEHERTEPLRRRIAPFLLRRTKEDVAAELPPKTEILREVALASDQRDLYETLRLALHEKVRKEIARKGLAQSGIIILDALLKLRQCCCDPRLVSLESARGVRGSAKLDLLMELLPELLQEGRRVLLFSQFTSMLSLIEEALAQRLDQKKGRDYVKLTGQTRDRETPVNRFQAGEVPLFLISLKAGGSGLNLTAADAVIHYDPWWNPAAERQATDRAHRIGQDKPVFVYKLLTEGTVEQRVAELQARKQALADAMLEGGGTAAKSLTPEDLDLLFAPLEGSD</sequence>
<evidence type="ECO:0000259" key="5">
    <source>
        <dbReference type="PROSITE" id="PS50966"/>
    </source>
</evidence>
<protein>
    <recommendedName>
        <fullName evidence="10">Helicase SNF2</fullName>
    </recommendedName>
</protein>
<name>A0AAJ0U5D0_9GAMM</name>
<evidence type="ECO:0000256" key="4">
    <source>
        <dbReference type="SAM" id="MobiDB-lite"/>
    </source>
</evidence>
<dbReference type="GO" id="GO:0005524">
    <property type="term" value="F:ATP binding"/>
    <property type="evidence" value="ECO:0007669"/>
    <property type="project" value="InterPro"/>
</dbReference>
<dbReference type="GO" id="GO:0016787">
    <property type="term" value="F:hydrolase activity"/>
    <property type="evidence" value="ECO:0007669"/>
    <property type="project" value="UniProtKB-KW"/>
</dbReference>